<dbReference type="InterPro" id="IPR052212">
    <property type="entry name" value="PH-like_domain"/>
</dbReference>
<dbReference type="SUPFAM" id="SSF49879">
    <property type="entry name" value="SMAD/FHA domain"/>
    <property type="match status" value="1"/>
</dbReference>
<keyword evidence="2" id="KW-0597">Phosphoprotein</keyword>
<dbReference type="InterPro" id="IPR008984">
    <property type="entry name" value="SMAD_FHA_dom_sf"/>
</dbReference>
<keyword evidence="3 6" id="KW-0175">Coiled coil</keyword>
<feature type="coiled-coil region" evidence="6">
    <location>
        <begin position="747"/>
        <end position="806"/>
    </location>
</feature>
<dbReference type="InterPro" id="IPR037810">
    <property type="entry name" value="PHLDB1/2/3_PH"/>
</dbReference>
<evidence type="ECO:0000256" key="7">
    <source>
        <dbReference type="SAM" id="MobiDB-lite"/>
    </source>
</evidence>
<dbReference type="InterPro" id="IPR000253">
    <property type="entry name" value="FHA_dom"/>
</dbReference>
<dbReference type="Proteomes" id="UP001295444">
    <property type="component" value="Chromosome 10"/>
</dbReference>
<feature type="compositionally biased region" description="Polar residues" evidence="7">
    <location>
        <begin position="567"/>
        <end position="577"/>
    </location>
</feature>
<evidence type="ECO:0000256" key="2">
    <source>
        <dbReference type="ARBA" id="ARBA00022553"/>
    </source>
</evidence>
<evidence type="ECO:0000313" key="9">
    <source>
        <dbReference type="EMBL" id="CAH2319550.1"/>
    </source>
</evidence>
<dbReference type="EMBL" id="OW240921">
    <property type="protein sequence ID" value="CAH2319550.1"/>
    <property type="molecule type" value="Genomic_DNA"/>
</dbReference>
<feature type="coiled-coil region" evidence="6">
    <location>
        <begin position="626"/>
        <end position="714"/>
    </location>
</feature>
<evidence type="ECO:0000256" key="6">
    <source>
        <dbReference type="SAM" id="Coils"/>
    </source>
</evidence>
<evidence type="ECO:0000313" key="10">
    <source>
        <dbReference type="Proteomes" id="UP001295444"/>
    </source>
</evidence>
<dbReference type="AlphaFoldDB" id="A0AAD1T9M0"/>
<sequence length="1234" mass="138188">MKALSRDVTSPCRKTTTHIQNTPLDFIDTGKGLKVQTEKPHLVSLGSGRLSTAITLLPLEEGRTTLGHASTDISLQGPGIAAEHCYIENIRGTLILYPCGNPCSIDGIPIKKPVRLTQGCMLCLGQSTFLRFNHPAEAHWMKTMIPSSGRSPSAGSYSTDSSTSLLNGSRDGGFQRSVQSHTSLVSSIEKNLQDIMDSLVLEGPTPLGRKLSQPTSNQLSSLSNGGSRRCLLSPPTSPLSSSSGYDNAFLSPLSSPGSSLTSPSPGQEANTPTAPPVVPLRTSSFSHSLPRPVPTYGGSNLDLRMSRGTGGGSLLSPPSPGSGNRMGGLSVPSSPLMSSKFHHQIADRPSSPFRQTVGPARSLPPESPRLGRRNLESMRELPPPSPSLSRRGVIISSKPVPDSPTRVPDSPRTIGRRRIGSASSPGSDDTLSRQVRERSPSPSAFQEPPRRLTPAYSMGSLGTPSQSPQTLRKGLAPRERKNSITEISDNQEELLDYHRRQREERLREQEMEKLERQRLETILNLCAEYSKTDDTVSTPRLDELRAFPSLGSAEQPSASLGSRRPSWENSRSPTLENTKNRMRARGEQNEEETQKEENSSTESTQHEQEDAGQVDAGDVFTIEEQRRQTLSRVDQLKNRVTELEGQLQESAREAEMERALLQGEREAELSQLQQEQRMVQQLQDSLTTLENDIHKEKEKETELLESQMKLFEDLEFQQLEKESRLEEERETTSQQLLQSKGDCQRSIARRKERLAALEQQANQIRLQAAQDTDHLAQERSATLMQLHKEKERLVQLERRYQTLTGRRGFSSGSVALREMSRSRTDIEGGGTLPRMKTLSPASSHFSVATLGRSVSPKNATLTQNGASSLSRSLAVTLQDIQSKRQLALQQKGQQVIEEQRRRLAELKQRAAVEAQSQWDSLHSIPHQGYPPIMHHSILHHQRNLHSRDDDPTHGYDTLSLESSDSLDTSVSTGNSACSPDNMSSASGLDMLKIEEMERMLLEAHAERARLVESREREVEARRKALEDERRRREELERRLQDETAHRQRLVEKEVKMREKNFSQARPLTRYLPIRKEDFDLRSHIESSGHSVDACPHIILSEKMCRGFLTKMGGKIKSWKKRWFVFDRLKRTLSYYVDKHEAKLKGVIYFQAIEEVYYDHLRSAAKKGIFNLSLASQISDFLSVPLWKESPNPALTFCVKTHDRLYYMVAPSPEAMRIWMDVIVTGAEGYTQFMN</sequence>
<feature type="compositionally biased region" description="Polar residues" evidence="7">
    <location>
        <begin position="973"/>
        <end position="985"/>
    </location>
</feature>
<evidence type="ECO:0000256" key="3">
    <source>
        <dbReference type="ARBA" id="ARBA00023054"/>
    </source>
</evidence>
<reference evidence="9" key="1">
    <citation type="submission" date="2022-03" db="EMBL/GenBank/DDBJ databases">
        <authorList>
            <person name="Alioto T."/>
            <person name="Alioto T."/>
            <person name="Gomez Garrido J."/>
        </authorList>
    </citation>
    <scope>NUCLEOTIDE SEQUENCE</scope>
</reference>
<dbReference type="InterPro" id="IPR001849">
    <property type="entry name" value="PH_domain"/>
</dbReference>
<evidence type="ECO:0000256" key="1">
    <source>
        <dbReference type="ARBA" id="ARBA00022481"/>
    </source>
</evidence>
<dbReference type="PANTHER" id="PTHR12156:SF23">
    <property type="entry name" value="PLECKSTRIN HOMOLOGY-LIKE DOMAIN FAMILY B MEMBER 1"/>
    <property type="match status" value="1"/>
</dbReference>
<feature type="compositionally biased region" description="Low complexity" evidence="7">
    <location>
        <begin position="146"/>
        <end position="164"/>
    </location>
</feature>
<feature type="compositionally biased region" description="Low complexity" evidence="7">
    <location>
        <begin position="956"/>
        <end position="972"/>
    </location>
</feature>
<feature type="compositionally biased region" description="Low complexity" evidence="7">
    <location>
        <begin position="250"/>
        <end position="266"/>
    </location>
</feature>
<organism evidence="9 10">
    <name type="scientific">Pelobates cultripes</name>
    <name type="common">Western spadefoot toad</name>
    <dbReference type="NCBI Taxonomy" id="61616"/>
    <lineage>
        <taxon>Eukaryota</taxon>
        <taxon>Metazoa</taxon>
        <taxon>Chordata</taxon>
        <taxon>Craniata</taxon>
        <taxon>Vertebrata</taxon>
        <taxon>Euteleostomi</taxon>
        <taxon>Amphibia</taxon>
        <taxon>Batrachia</taxon>
        <taxon>Anura</taxon>
        <taxon>Pelobatoidea</taxon>
        <taxon>Pelobatidae</taxon>
        <taxon>Pelobates</taxon>
    </lineage>
</organism>
<feature type="region of interest" description="Disordered" evidence="7">
    <location>
        <begin position="941"/>
        <end position="985"/>
    </location>
</feature>
<accession>A0AAD1T9M0</accession>
<feature type="region of interest" description="Disordered" evidence="7">
    <location>
        <begin position="547"/>
        <end position="617"/>
    </location>
</feature>
<dbReference type="InterPro" id="IPR011993">
    <property type="entry name" value="PH-like_dom_sf"/>
</dbReference>
<dbReference type="CDD" id="cd22713">
    <property type="entry name" value="FHA_PHLB1"/>
    <property type="match status" value="1"/>
</dbReference>
<feature type="region of interest" description="Disordered" evidence="7">
    <location>
        <begin position="144"/>
        <end position="178"/>
    </location>
</feature>
<feature type="coiled-coil region" evidence="6">
    <location>
        <begin position="993"/>
        <end position="1052"/>
    </location>
</feature>
<dbReference type="Gene3D" id="2.30.29.30">
    <property type="entry name" value="Pleckstrin-homology domain (PH domain)/Phosphotyrosine-binding domain (PTB)"/>
    <property type="match status" value="1"/>
</dbReference>
<dbReference type="FunFam" id="2.60.200.20:FF:000004">
    <property type="entry name" value="pleckstrin homology-like domain family B member 1 isoform X1"/>
    <property type="match status" value="1"/>
</dbReference>
<evidence type="ECO:0000256" key="5">
    <source>
        <dbReference type="ARBA" id="ARBA00077655"/>
    </source>
</evidence>
<dbReference type="PANTHER" id="PTHR12156">
    <property type="entry name" value="PLECKSTRIN HOMOLOGY-LIKE DOMAIN, FAMILY B, MEMBER 3"/>
    <property type="match status" value="1"/>
</dbReference>
<dbReference type="SMART" id="SM00233">
    <property type="entry name" value="PH"/>
    <property type="match status" value="1"/>
</dbReference>
<dbReference type="CDD" id="cd14673">
    <property type="entry name" value="PH_PHLDB1_2"/>
    <property type="match status" value="1"/>
</dbReference>
<feature type="domain" description="PH" evidence="8">
    <location>
        <begin position="1101"/>
        <end position="1227"/>
    </location>
</feature>
<proteinExistence type="predicted"/>
<dbReference type="GO" id="GO:0070507">
    <property type="term" value="P:regulation of microtubule cytoskeleton organization"/>
    <property type="evidence" value="ECO:0007669"/>
    <property type="project" value="TreeGrafter"/>
</dbReference>
<keyword evidence="10" id="KW-1185">Reference proteome</keyword>
<dbReference type="SUPFAM" id="SSF50729">
    <property type="entry name" value="PH domain-like"/>
    <property type="match status" value="1"/>
</dbReference>
<evidence type="ECO:0000256" key="4">
    <source>
        <dbReference type="ARBA" id="ARBA00069090"/>
    </source>
</evidence>
<evidence type="ECO:0000259" key="8">
    <source>
        <dbReference type="PROSITE" id="PS50003"/>
    </source>
</evidence>
<keyword evidence="1" id="KW-0488">Methylation</keyword>
<dbReference type="Pfam" id="PF00498">
    <property type="entry name" value="FHA"/>
    <property type="match status" value="1"/>
</dbReference>
<protein>
    <recommendedName>
        <fullName evidence="4">Pleckstrin homology-like domain family B member 1</fullName>
    </recommendedName>
    <alternativeName>
        <fullName evidence="5">Protein LL5-alpha</fullName>
    </alternativeName>
</protein>
<gene>
    <name evidence="9" type="ORF">PECUL_23A038657</name>
</gene>
<name>A0AAD1T9M0_PELCU</name>
<dbReference type="GO" id="GO:0045180">
    <property type="term" value="C:basal cortex"/>
    <property type="evidence" value="ECO:0007669"/>
    <property type="project" value="TreeGrafter"/>
</dbReference>
<feature type="compositionally biased region" description="Low complexity" evidence="7">
    <location>
        <begin position="216"/>
        <end position="243"/>
    </location>
</feature>
<feature type="compositionally biased region" description="Basic and acidic residues" evidence="7">
    <location>
        <begin position="722"/>
        <end position="731"/>
    </location>
</feature>
<dbReference type="PROSITE" id="PS50003">
    <property type="entry name" value="PH_DOMAIN"/>
    <property type="match status" value="1"/>
</dbReference>
<feature type="compositionally biased region" description="Polar residues" evidence="7">
    <location>
        <begin position="460"/>
        <end position="470"/>
    </location>
</feature>
<feature type="region of interest" description="Disordered" evidence="7">
    <location>
        <begin position="722"/>
        <end position="742"/>
    </location>
</feature>
<feature type="region of interest" description="Disordered" evidence="7">
    <location>
        <begin position="206"/>
        <end position="482"/>
    </location>
</feature>
<dbReference type="Gene3D" id="2.60.200.20">
    <property type="match status" value="1"/>
</dbReference>
<feature type="compositionally biased region" description="Basic and acidic residues" evidence="7">
    <location>
        <begin position="430"/>
        <end position="439"/>
    </location>
</feature>
<dbReference type="FunFam" id="2.30.29.30:FF:000006">
    <property type="entry name" value="Pleckstrin homology like domain family B member 1"/>
    <property type="match status" value="1"/>
</dbReference>
<dbReference type="Pfam" id="PF00169">
    <property type="entry name" value="PH"/>
    <property type="match status" value="1"/>
</dbReference>
<feature type="coiled-coil region" evidence="6">
    <location>
        <begin position="889"/>
        <end position="916"/>
    </location>
</feature>